<evidence type="ECO:0000313" key="1">
    <source>
        <dbReference type="EMBL" id="ANF58878.1"/>
    </source>
</evidence>
<proteinExistence type="predicted"/>
<dbReference type="KEGG" id="haa:A5892_16555"/>
<organism evidence="1 2">
    <name type="scientific">Halotalea alkalilenta</name>
    <dbReference type="NCBI Taxonomy" id="376489"/>
    <lineage>
        <taxon>Bacteria</taxon>
        <taxon>Pseudomonadati</taxon>
        <taxon>Pseudomonadota</taxon>
        <taxon>Gammaproteobacteria</taxon>
        <taxon>Oceanospirillales</taxon>
        <taxon>Halomonadaceae</taxon>
        <taxon>Halotalea</taxon>
    </lineage>
</organism>
<name>A0A172YI28_9GAMM</name>
<reference evidence="1 2" key="1">
    <citation type="submission" date="2016-04" db="EMBL/GenBank/DDBJ databases">
        <title>Complete Genome Sequence of Halotalea alkalilenta IHB B 13600.</title>
        <authorList>
            <person name="Swarnkar M.K."/>
            <person name="Sharma A."/>
            <person name="Kaushal K."/>
            <person name="Soni R."/>
            <person name="Rana S."/>
            <person name="Singh A.K."/>
            <person name="Gulati A."/>
        </authorList>
    </citation>
    <scope>NUCLEOTIDE SEQUENCE [LARGE SCALE GENOMIC DNA]</scope>
    <source>
        <strain evidence="1 2">IHB B 13600</strain>
    </source>
</reference>
<dbReference type="EMBL" id="CP015243">
    <property type="protein sequence ID" value="ANF58878.1"/>
    <property type="molecule type" value="Genomic_DNA"/>
</dbReference>
<sequence length="92" mass="9750">MFELHARSVPGISVHAYLIKTAIPLIGSLDIRIDEPWPAIGDLAYQGGSLYRAAGNDELLVTARSLLTTAMLLAGLTIRQAKGWAASASKAC</sequence>
<evidence type="ECO:0000313" key="2">
    <source>
        <dbReference type="Proteomes" id="UP000077875"/>
    </source>
</evidence>
<dbReference type="AlphaFoldDB" id="A0A172YI28"/>
<keyword evidence="2" id="KW-1185">Reference proteome</keyword>
<dbReference type="Proteomes" id="UP000077875">
    <property type="component" value="Chromosome"/>
</dbReference>
<protein>
    <submittedName>
        <fullName evidence="1">Uncharacterized protein</fullName>
    </submittedName>
</protein>
<accession>A0A172YI28</accession>
<gene>
    <name evidence="1" type="ORF">A5892_16555</name>
</gene>